<feature type="transmembrane region" description="Helical" evidence="9">
    <location>
        <begin position="320"/>
        <end position="343"/>
    </location>
</feature>
<feature type="region of interest" description="Disordered" evidence="8">
    <location>
        <begin position="1"/>
        <end position="140"/>
    </location>
</feature>
<keyword evidence="7" id="KW-0012">Acyltransferase</keyword>
<feature type="transmembrane region" description="Helical" evidence="9">
    <location>
        <begin position="216"/>
        <end position="235"/>
    </location>
</feature>
<dbReference type="GO" id="GO:0009103">
    <property type="term" value="P:lipopolysaccharide biosynthetic process"/>
    <property type="evidence" value="ECO:0007669"/>
    <property type="project" value="TreeGrafter"/>
</dbReference>
<feature type="transmembrane region" description="Helical" evidence="9">
    <location>
        <begin position="480"/>
        <end position="502"/>
    </location>
</feature>
<gene>
    <name evidence="11" type="ORF">Ga0074812_12354</name>
</gene>
<feature type="transmembrane region" description="Helical" evidence="9">
    <location>
        <begin position="514"/>
        <end position="533"/>
    </location>
</feature>
<dbReference type="Proteomes" id="UP000198802">
    <property type="component" value="Unassembled WGS sequence"/>
</dbReference>
<dbReference type="Gene3D" id="3.40.50.1110">
    <property type="entry name" value="SGNH hydrolase"/>
    <property type="match status" value="1"/>
</dbReference>
<dbReference type="EMBL" id="FAOZ01000023">
    <property type="protein sequence ID" value="CUU58926.1"/>
    <property type="molecule type" value="Genomic_DNA"/>
</dbReference>
<dbReference type="PANTHER" id="PTHR23028">
    <property type="entry name" value="ACETYLTRANSFERASE"/>
    <property type="match status" value="1"/>
</dbReference>
<keyword evidence="4 9" id="KW-0812">Transmembrane</keyword>
<feature type="transmembrane region" description="Helical" evidence="9">
    <location>
        <begin position="384"/>
        <end position="403"/>
    </location>
</feature>
<evidence type="ECO:0000259" key="10">
    <source>
        <dbReference type="Pfam" id="PF01757"/>
    </source>
</evidence>
<proteinExistence type="predicted"/>
<evidence type="ECO:0000256" key="6">
    <source>
        <dbReference type="ARBA" id="ARBA00023136"/>
    </source>
</evidence>
<reference evidence="12" key="1">
    <citation type="submission" date="2015-11" db="EMBL/GenBank/DDBJ databases">
        <authorList>
            <person name="Varghese N."/>
        </authorList>
    </citation>
    <scope>NUCLEOTIDE SEQUENCE [LARGE SCALE GENOMIC DNA]</scope>
    <source>
        <strain evidence="12">DSM 45899</strain>
    </source>
</reference>
<evidence type="ECO:0000256" key="8">
    <source>
        <dbReference type="SAM" id="MobiDB-lite"/>
    </source>
</evidence>
<dbReference type="Pfam" id="PF04311">
    <property type="entry name" value="DUF459"/>
    <property type="match status" value="1"/>
</dbReference>
<feature type="domain" description="Acyltransferase 3" evidence="10">
    <location>
        <begin position="149"/>
        <end position="493"/>
    </location>
</feature>
<evidence type="ECO:0000256" key="4">
    <source>
        <dbReference type="ARBA" id="ARBA00022692"/>
    </source>
</evidence>
<keyword evidence="3" id="KW-0808">Transferase</keyword>
<evidence type="ECO:0000256" key="5">
    <source>
        <dbReference type="ARBA" id="ARBA00022989"/>
    </source>
</evidence>
<dbReference type="InterPro" id="IPR007407">
    <property type="entry name" value="DUF459"/>
</dbReference>
<evidence type="ECO:0000256" key="1">
    <source>
        <dbReference type="ARBA" id="ARBA00004651"/>
    </source>
</evidence>
<keyword evidence="6 9" id="KW-0472">Membrane</keyword>
<feature type="compositionally biased region" description="Polar residues" evidence="8">
    <location>
        <begin position="1"/>
        <end position="14"/>
    </location>
</feature>
<protein>
    <recommendedName>
        <fullName evidence="10">Acyltransferase 3 domain-containing protein</fullName>
    </recommendedName>
</protein>
<accession>A0A0S4QV19</accession>
<dbReference type="Pfam" id="PF01757">
    <property type="entry name" value="Acyl_transf_3"/>
    <property type="match status" value="1"/>
</dbReference>
<feature type="transmembrane region" description="Helical" evidence="9">
    <location>
        <begin position="176"/>
        <end position="195"/>
    </location>
</feature>
<evidence type="ECO:0000313" key="11">
    <source>
        <dbReference type="EMBL" id="CUU58926.1"/>
    </source>
</evidence>
<keyword evidence="12" id="KW-1185">Reference proteome</keyword>
<dbReference type="GO" id="GO:0016747">
    <property type="term" value="F:acyltransferase activity, transferring groups other than amino-acyl groups"/>
    <property type="evidence" value="ECO:0007669"/>
    <property type="project" value="InterPro"/>
</dbReference>
<feature type="transmembrane region" description="Helical" evidence="9">
    <location>
        <begin position="437"/>
        <end position="460"/>
    </location>
</feature>
<dbReference type="AlphaFoldDB" id="A0A0S4QV19"/>
<evidence type="ECO:0000313" key="12">
    <source>
        <dbReference type="Proteomes" id="UP000198802"/>
    </source>
</evidence>
<sequence length="808" mass="86690">MGSDQLATGLSPDQNRLDRSRLDAAYQRDAVPDPDGRLRTATGYRGEDTERIERTSARTRIPGPPRPSARTRPPTQPGPLETGPMETGPARPSLRRSGPRKAAPTDSGPRETGVPRPSSSPETGPTDTGPMETGPLTAPVLAPLGHSPALDGLRALAVMSVMAYHAGLSWMPGGLLGVDAFFVLSGFLITGLLVTEYRATRRIDLRSFWIRRTRRLMPALLTMMLGVAAYARWVAAPSEVATLRMDALATLGYVANWRFALSDQSYFDHLSTPSPLLHTWSLAVEEQFYVLWPLCVYLLMWQTGRTVARWRNQRRRAQTLILTVAVLGAEASALLGLLLVLLDSDESRIYYGTDTRAQALLAGAALAVWRIQRRTPLTARTKKGLAVVGCLAGLAMLTIWATVDGESRMLYTGGFLGVAVVVMLLIASIIEVPTGPAAKVLSCAPLPAIGRVSYGLYLWHWPVFLTVTASRTGLSGPALLAARVAVTAAITIASFHLVENPIRRGKIRFPRPRLTVPASIGAVVAVVMVATIADPAAGRGAADLERLAQQAASAAPPTARAEPASGGRALRAIMAGDSLALTLGFSQFTVTAADQGMEVRDASELGCGVSRAQPRYLKGERDYPQASCVNWPNRLRQKVDEVHPDVALLLVGRWEVTDQVYNGRRTHIGDPAFDAYLGRELDLAITTLSAGGAKVVLLTTPMFRKDEAADGSIYPETRPDRVIAFNALLRQAAARHSAVTTVIDLATILSPDNQYRDEIDGVQVRDDDGVHISNGGGARAGDVIVPQLVRMLRPATTGGAGTPSPVPE</sequence>
<dbReference type="GO" id="GO:0005886">
    <property type="term" value="C:plasma membrane"/>
    <property type="evidence" value="ECO:0007669"/>
    <property type="project" value="UniProtKB-SubCell"/>
</dbReference>
<dbReference type="InterPro" id="IPR036514">
    <property type="entry name" value="SGNH_hydro_sf"/>
</dbReference>
<feature type="transmembrane region" description="Helical" evidence="9">
    <location>
        <begin position="355"/>
        <end position="372"/>
    </location>
</feature>
<dbReference type="SUPFAM" id="SSF52266">
    <property type="entry name" value="SGNH hydrolase"/>
    <property type="match status" value="1"/>
</dbReference>
<comment type="subcellular location">
    <subcellularLocation>
        <location evidence="1">Cell membrane</location>
        <topology evidence="1">Multi-pass membrane protein</topology>
    </subcellularLocation>
</comment>
<dbReference type="InterPro" id="IPR050879">
    <property type="entry name" value="Acyltransferase_3"/>
</dbReference>
<feature type="transmembrane region" description="Helical" evidence="9">
    <location>
        <begin position="409"/>
        <end position="430"/>
    </location>
</feature>
<evidence type="ECO:0000256" key="9">
    <source>
        <dbReference type="SAM" id="Phobius"/>
    </source>
</evidence>
<keyword evidence="2" id="KW-1003">Cell membrane</keyword>
<evidence type="ECO:0000256" key="2">
    <source>
        <dbReference type="ARBA" id="ARBA00022475"/>
    </source>
</evidence>
<evidence type="ECO:0000256" key="3">
    <source>
        <dbReference type="ARBA" id="ARBA00022679"/>
    </source>
</evidence>
<feature type="compositionally biased region" description="Polar residues" evidence="8">
    <location>
        <begin position="117"/>
        <end position="126"/>
    </location>
</feature>
<dbReference type="InterPro" id="IPR002656">
    <property type="entry name" value="Acyl_transf_3_dom"/>
</dbReference>
<feature type="compositionally biased region" description="Basic and acidic residues" evidence="8">
    <location>
        <begin position="45"/>
        <end position="56"/>
    </location>
</feature>
<dbReference type="PANTHER" id="PTHR23028:SF53">
    <property type="entry name" value="ACYL_TRANSF_3 DOMAIN-CONTAINING PROTEIN"/>
    <property type="match status" value="1"/>
</dbReference>
<keyword evidence="5 9" id="KW-1133">Transmembrane helix</keyword>
<evidence type="ECO:0000256" key="7">
    <source>
        <dbReference type="ARBA" id="ARBA00023315"/>
    </source>
</evidence>
<organism evidence="11 12">
    <name type="scientific">Parafrankia irregularis</name>
    <dbReference type="NCBI Taxonomy" id="795642"/>
    <lineage>
        <taxon>Bacteria</taxon>
        <taxon>Bacillati</taxon>
        <taxon>Actinomycetota</taxon>
        <taxon>Actinomycetes</taxon>
        <taxon>Frankiales</taxon>
        <taxon>Frankiaceae</taxon>
        <taxon>Parafrankia</taxon>
    </lineage>
</organism>
<name>A0A0S4QV19_9ACTN</name>